<protein>
    <submittedName>
        <fullName evidence="7">Glycoside hydrolase family 95 protein</fullName>
    </submittedName>
</protein>
<dbReference type="EMBL" id="BMWW01000005">
    <property type="protein sequence ID" value="GGY94697.1"/>
    <property type="molecule type" value="Genomic_DNA"/>
</dbReference>
<dbReference type="Proteomes" id="UP000619512">
    <property type="component" value="Unassembled WGS sequence"/>
</dbReference>
<evidence type="ECO:0000259" key="4">
    <source>
        <dbReference type="Pfam" id="PF21307"/>
    </source>
</evidence>
<keyword evidence="2" id="KW-0732">Signal</keyword>
<feature type="domain" description="Glycosyl hydrolase family 95 catalytic" evidence="5">
    <location>
        <begin position="267"/>
        <end position="706"/>
    </location>
</feature>
<name>A0A4P7BEC2_9BURK</name>
<reference evidence="6" key="3">
    <citation type="submission" date="2022-12" db="EMBL/GenBank/DDBJ databases">
        <authorList>
            <person name="Sun Q."/>
            <person name="Kim S."/>
        </authorList>
    </citation>
    <scope>NUCLEOTIDE SEQUENCE</scope>
    <source>
        <strain evidence="6">KCTC 12344</strain>
    </source>
</reference>
<dbReference type="AlphaFoldDB" id="A0A4P7BEC2"/>
<keyword evidence="8" id="KW-1185">Reference proteome</keyword>
<sequence>MTARRLVFAAVLAAGQAWAAPDLTLRYDRPAAETAEGWEREALPVGNGRIGAMVFGQPGREHLSFNDITLWTGDEKTMGAFQPFGDLTVDLPGHDKATDYRRTLDLARALHTVSYTHAGVRYTREVLASHPSDVIVVRLSADRAGAHSGTVRLTDMHGAHIAANGNRIYATGSLAGFVLTPERGNQWTPANLPPSANTMTYASQVQVLHEGGSVTMAGDTVRFQDCDSVTLVLGAGTSYVRDPKAAFQGAHPLARVTAQVTAAAARSWSALQADHERDYAALFGRVVLDVGTAAPERRALTTDRRLEAYTREGQDPELEAQFFQFGRYLLIASSRGPLPANLQGLWNNSLTPPWNADYHTNINIQMNYWPAETANLSELAEPLLGFVQAMVPAYRRLVAHSAQHGPPPSNAGDASQKAEAEPVETFRRADGKPVRGWTVRTESNPFGYTGFRWNKTANAWYALHFWEHYAFTQDRAYLAATAYPLMKEVSQFWLDYLKRLPDGRLVAPNGWSPEHGPVEDGVGYDQQLVWDVFDNTAQAARILGDAAFARQVAAARDRLAGPRVGSWGQLLEWLEEKRDPVLDTPKDTHRHVSHLFGVFPGRQITPLRTPALAAAARKSLAARGDAGTGWSMAWKTAFWARLHDGDHAYTMLRGLLAKPGARAATQASQGTEHNNAGGVYPNMLDAHPPFQIDGNFGATAAIVEMLLQSHDGAIDLLPALPAAWPDGAVRGLRARGGFEVDMAWQAGRLTSAAIRRVAGTDAATVRVRHGGRTVELRLRPGEQRRLGPELK</sequence>
<dbReference type="OrthoDB" id="9802600at2"/>
<feature type="chain" id="PRO_5043366291" evidence="2">
    <location>
        <begin position="20"/>
        <end position="791"/>
    </location>
</feature>
<dbReference type="Proteomes" id="UP000294359">
    <property type="component" value="Chromosome"/>
</dbReference>
<dbReference type="PIRSF" id="PIRSF007663">
    <property type="entry name" value="UCP007663"/>
    <property type="match status" value="1"/>
</dbReference>
<reference evidence="7 8" key="2">
    <citation type="submission" date="2019-03" db="EMBL/GenBank/DDBJ databases">
        <title>Draft Genome Sequences of Six Type Strains of the Genus Massilia.</title>
        <authorList>
            <person name="Miess H."/>
            <person name="Frediansyhah A."/>
            <person name="Gross H."/>
        </authorList>
    </citation>
    <scope>NUCLEOTIDE SEQUENCE [LARGE SCALE GENOMIC DNA]</scope>
    <source>
        <strain evidence="7 8">DSM 17505</strain>
    </source>
</reference>
<gene>
    <name evidence="7" type="ORF">E1742_06435</name>
    <name evidence="6" type="ORF">GCM10007388_29970</name>
</gene>
<evidence type="ECO:0000313" key="9">
    <source>
        <dbReference type="Proteomes" id="UP000619512"/>
    </source>
</evidence>
<feature type="signal peptide" evidence="2">
    <location>
        <begin position="1"/>
        <end position="19"/>
    </location>
</feature>
<organism evidence="6 9">
    <name type="scientific">Pseudoduganella plicata</name>
    <dbReference type="NCBI Taxonomy" id="321984"/>
    <lineage>
        <taxon>Bacteria</taxon>
        <taxon>Pseudomonadati</taxon>
        <taxon>Pseudomonadota</taxon>
        <taxon>Betaproteobacteria</taxon>
        <taxon>Burkholderiales</taxon>
        <taxon>Oxalobacteraceae</taxon>
        <taxon>Telluria group</taxon>
        <taxon>Pseudoduganella</taxon>
    </lineage>
</organism>
<dbReference type="InterPro" id="IPR016518">
    <property type="entry name" value="Alpha-L-fucosidase"/>
</dbReference>
<feature type="domain" description="Glycosyl hydrolase family 95 N-terminal" evidence="3">
    <location>
        <begin position="25"/>
        <end position="76"/>
    </location>
</feature>
<dbReference type="EMBL" id="CP038026">
    <property type="protein sequence ID" value="QBQ35835.1"/>
    <property type="molecule type" value="Genomic_DNA"/>
</dbReference>
<evidence type="ECO:0000313" key="7">
    <source>
        <dbReference type="EMBL" id="QBQ35835.1"/>
    </source>
</evidence>
<feature type="domain" description="Glycosyl hydrolase family 95 N-terminal" evidence="3">
    <location>
        <begin position="80"/>
        <end position="240"/>
    </location>
</feature>
<dbReference type="InterPro" id="IPR008928">
    <property type="entry name" value="6-hairpin_glycosidase_sf"/>
</dbReference>
<dbReference type="GO" id="GO:0004560">
    <property type="term" value="F:alpha-L-fucosidase activity"/>
    <property type="evidence" value="ECO:0007669"/>
    <property type="project" value="InterPro"/>
</dbReference>
<keyword evidence="7" id="KW-0378">Hydrolase</keyword>
<feature type="compositionally biased region" description="Basic and acidic residues" evidence="1">
    <location>
        <begin position="416"/>
        <end position="428"/>
    </location>
</feature>
<evidence type="ECO:0000256" key="1">
    <source>
        <dbReference type="SAM" id="MobiDB-lite"/>
    </source>
</evidence>
<dbReference type="InterPro" id="IPR012341">
    <property type="entry name" value="6hp_glycosidase-like_sf"/>
</dbReference>
<dbReference type="Pfam" id="PF21307">
    <property type="entry name" value="Glyco_hydro_95_C"/>
    <property type="match status" value="1"/>
</dbReference>
<accession>A0A4P7BEC2</accession>
<evidence type="ECO:0000259" key="3">
    <source>
        <dbReference type="Pfam" id="PF14498"/>
    </source>
</evidence>
<dbReference type="Pfam" id="PF22124">
    <property type="entry name" value="Glyco_hydro_95_cat"/>
    <property type="match status" value="1"/>
</dbReference>
<evidence type="ECO:0000313" key="6">
    <source>
        <dbReference type="EMBL" id="GGY94697.1"/>
    </source>
</evidence>
<evidence type="ECO:0000313" key="8">
    <source>
        <dbReference type="Proteomes" id="UP000294359"/>
    </source>
</evidence>
<dbReference type="RefSeq" id="WP_134384072.1">
    <property type="nucleotide sequence ID" value="NZ_BMWW01000005.1"/>
</dbReference>
<reference evidence="6" key="1">
    <citation type="journal article" date="2014" name="Int. J. Syst. Evol. Microbiol.">
        <title>Complete genome sequence of Corynebacterium casei LMG S-19264T (=DSM 44701T), isolated from a smear-ripened cheese.</title>
        <authorList>
            <consortium name="US DOE Joint Genome Institute (JGI-PGF)"/>
            <person name="Walter F."/>
            <person name="Albersmeier A."/>
            <person name="Kalinowski J."/>
            <person name="Ruckert C."/>
        </authorList>
    </citation>
    <scope>NUCLEOTIDE SEQUENCE</scope>
    <source>
        <strain evidence="6">KCTC 12344</strain>
    </source>
</reference>
<evidence type="ECO:0000256" key="2">
    <source>
        <dbReference type="SAM" id="SignalP"/>
    </source>
</evidence>
<dbReference type="InterPro" id="IPR049053">
    <property type="entry name" value="AFCA-like_C"/>
</dbReference>
<dbReference type="InterPro" id="IPR054363">
    <property type="entry name" value="GH95_cat"/>
</dbReference>
<proteinExistence type="predicted"/>
<feature type="domain" description="Alpha fucosidase A-like C-terminal" evidence="4">
    <location>
        <begin position="708"/>
        <end position="766"/>
    </location>
</feature>
<dbReference type="GO" id="GO:0005975">
    <property type="term" value="P:carbohydrate metabolic process"/>
    <property type="evidence" value="ECO:0007669"/>
    <property type="project" value="InterPro"/>
</dbReference>
<feature type="region of interest" description="Disordered" evidence="1">
    <location>
        <begin position="401"/>
        <end position="428"/>
    </location>
</feature>
<dbReference type="Gene3D" id="1.50.10.10">
    <property type="match status" value="1"/>
</dbReference>
<dbReference type="PANTHER" id="PTHR31084:SF0">
    <property type="entry name" value="ALPHA-L-FUCOSIDASE 2"/>
    <property type="match status" value="1"/>
</dbReference>
<evidence type="ECO:0000259" key="5">
    <source>
        <dbReference type="Pfam" id="PF22124"/>
    </source>
</evidence>
<dbReference type="InterPro" id="IPR027414">
    <property type="entry name" value="GH95_N_dom"/>
</dbReference>
<dbReference type="Pfam" id="PF14498">
    <property type="entry name" value="Glyco_hyd_65N_2"/>
    <property type="match status" value="2"/>
</dbReference>
<dbReference type="SUPFAM" id="SSF48208">
    <property type="entry name" value="Six-hairpin glycosidases"/>
    <property type="match status" value="1"/>
</dbReference>
<dbReference type="PANTHER" id="PTHR31084">
    <property type="entry name" value="ALPHA-L-FUCOSIDASE 2"/>
    <property type="match status" value="1"/>
</dbReference>